<sequence length="289" mass="31066">MDHSNPDELDLSEEDLHNDHNDYELAEDATMAATMGFTSFGGTKPTKEERKDDDDDHHLSRPSKKRRLDHQSDIPGQQATTHTPHRVQPNPQPSTTDEITYTDDEDDFELDTKADLNTGAPPIPAQPQPAAAETTRAANESGRSTPSQSLPQSQFQSQSRSLPERLNTTAWTTMTSNRGGRGGARGGGRQAQGGGHNPLWYVDYYDSSSNENPWEGMEKYKGLAPVGSWVPRYWDTAAAAAAATAGGTAPGAGVADKCGGGSAVRKGVGEDNVAIRLQAIITRPIFPPA</sequence>
<feature type="region of interest" description="Disordered" evidence="1">
    <location>
        <begin position="1"/>
        <end position="196"/>
    </location>
</feature>
<feature type="compositionally biased region" description="Acidic residues" evidence="1">
    <location>
        <begin position="100"/>
        <end position="109"/>
    </location>
</feature>
<evidence type="ECO:0000313" key="2">
    <source>
        <dbReference type="EMBL" id="KAK4122864.1"/>
    </source>
</evidence>
<dbReference type="RefSeq" id="XP_062646635.1">
    <property type="nucleotide sequence ID" value="XM_062796430.1"/>
</dbReference>
<name>A0AAN6TYG6_9PEZI</name>
<dbReference type="GeneID" id="87833198"/>
<comment type="caution">
    <text evidence="2">The sequence shown here is derived from an EMBL/GenBank/DDBJ whole genome shotgun (WGS) entry which is preliminary data.</text>
</comment>
<organism evidence="2 3">
    <name type="scientific">Parathielavia appendiculata</name>
    <dbReference type="NCBI Taxonomy" id="2587402"/>
    <lineage>
        <taxon>Eukaryota</taxon>
        <taxon>Fungi</taxon>
        <taxon>Dikarya</taxon>
        <taxon>Ascomycota</taxon>
        <taxon>Pezizomycotina</taxon>
        <taxon>Sordariomycetes</taxon>
        <taxon>Sordariomycetidae</taxon>
        <taxon>Sordariales</taxon>
        <taxon>Chaetomiaceae</taxon>
        <taxon>Parathielavia</taxon>
    </lineage>
</organism>
<proteinExistence type="predicted"/>
<dbReference type="AlphaFoldDB" id="A0AAN6TYG6"/>
<evidence type="ECO:0000256" key="1">
    <source>
        <dbReference type="SAM" id="MobiDB-lite"/>
    </source>
</evidence>
<evidence type="ECO:0000313" key="3">
    <source>
        <dbReference type="Proteomes" id="UP001302602"/>
    </source>
</evidence>
<reference evidence="2" key="1">
    <citation type="journal article" date="2023" name="Mol. Phylogenet. Evol.">
        <title>Genome-scale phylogeny and comparative genomics of the fungal order Sordariales.</title>
        <authorList>
            <person name="Hensen N."/>
            <person name="Bonometti L."/>
            <person name="Westerberg I."/>
            <person name="Brannstrom I.O."/>
            <person name="Guillou S."/>
            <person name="Cros-Aarteil S."/>
            <person name="Calhoun S."/>
            <person name="Haridas S."/>
            <person name="Kuo A."/>
            <person name="Mondo S."/>
            <person name="Pangilinan J."/>
            <person name="Riley R."/>
            <person name="LaButti K."/>
            <person name="Andreopoulos B."/>
            <person name="Lipzen A."/>
            <person name="Chen C."/>
            <person name="Yan M."/>
            <person name="Daum C."/>
            <person name="Ng V."/>
            <person name="Clum A."/>
            <person name="Steindorff A."/>
            <person name="Ohm R.A."/>
            <person name="Martin F."/>
            <person name="Silar P."/>
            <person name="Natvig D.O."/>
            <person name="Lalanne C."/>
            <person name="Gautier V."/>
            <person name="Ament-Velasquez S.L."/>
            <person name="Kruys A."/>
            <person name="Hutchinson M.I."/>
            <person name="Powell A.J."/>
            <person name="Barry K."/>
            <person name="Miller A.N."/>
            <person name="Grigoriev I.V."/>
            <person name="Debuchy R."/>
            <person name="Gladieux P."/>
            <person name="Hiltunen Thoren M."/>
            <person name="Johannesson H."/>
        </authorList>
    </citation>
    <scope>NUCLEOTIDE SEQUENCE</scope>
    <source>
        <strain evidence="2">CBS 731.68</strain>
    </source>
</reference>
<gene>
    <name evidence="2" type="ORF">N657DRAFT_681819</name>
</gene>
<dbReference type="Proteomes" id="UP001302602">
    <property type="component" value="Unassembled WGS sequence"/>
</dbReference>
<feature type="compositionally biased region" description="Polar residues" evidence="1">
    <location>
        <begin position="166"/>
        <end position="177"/>
    </location>
</feature>
<accession>A0AAN6TYG6</accession>
<feature type="compositionally biased region" description="Basic and acidic residues" evidence="1">
    <location>
        <begin position="14"/>
        <end position="23"/>
    </location>
</feature>
<dbReference type="EMBL" id="MU853230">
    <property type="protein sequence ID" value="KAK4122864.1"/>
    <property type="molecule type" value="Genomic_DNA"/>
</dbReference>
<keyword evidence="3" id="KW-1185">Reference proteome</keyword>
<feature type="compositionally biased region" description="Gly residues" evidence="1">
    <location>
        <begin position="179"/>
        <end position="196"/>
    </location>
</feature>
<reference evidence="2" key="2">
    <citation type="submission" date="2023-05" db="EMBL/GenBank/DDBJ databases">
        <authorList>
            <consortium name="Lawrence Berkeley National Laboratory"/>
            <person name="Steindorff A."/>
            <person name="Hensen N."/>
            <person name="Bonometti L."/>
            <person name="Westerberg I."/>
            <person name="Brannstrom I.O."/>
            <person name="Guillou S."/>
            <person name="Cros-Aarteil S."/>
            <person name="Calhoun S."/>
            <person name="Haridas S."/>
            <person name="Kuo A."/>
            <person name="Mondo S."/>
            <person name="Pangilinan J."/>
            <person name="Riley R."/>
            <person name="Labutti K."/>
            <person name="Andreopoulos B."/>
            <person name="Lipzen A."/>
            <person name="Chen C."/>
            <person name="Yanf M."/>
            <person name="Daum C."/>
            <person name="Ng V."/>
            <person name="Clum A."/>
            <person name="Ohm R."/>
            <person name="Martin F."/>
            <person name="Silar P."/>
            <person name="Natvig D."/>
            <person name="Lalanne C."/>
            <person name="Gautier V."/>
            <person name="Ament-Velasquez S.L."/>
            <person name="Kruys A."/>
            <person name="Hutchinson M.I."/>
            <person name="Powell A.J."/>
            <person name="Barry K."/>
            <person name="Miller A.N."/>
            <person name="Grigoriev I.V."/>
            <person name="Debuchy R."/>
            <person name="Gladieux P."/>
            <person name="Thoren M.H."/>
            <person name="Johannesson H."/>
        </authorList>
    </citation>
    <scope>NUCLEOTIDE SEQUENCE</scope>
    <source>
        <strain evidence="2">CBS 731.68</strain>
    </source>
</reference>
<feature type="compositionally biased region" description="Low complexity" evidence="1">
    <location>
        <begin position="143"/>
        <end position="161"/>
    </location>
</feature>
<protein>
    <submittedName>
        <fullName evidence="2">Uncharacterized protein</fullName>
    </submittedName>
</protein>